<dbReference type="eggNOG" id="COG1208">
    <property type="taxonomic scope" value="Bacteria"/>
</dbReference>
<dbReference type="PANTHER" id="PTHR22572">
    <property type="entry name" value="SUGAR-1-PHOSPHATE GUANYL TRANSFERASE"/>
    <property type="match status" value="1"/>
</dbReference>
<dbReference type="Gene3D" id="3.90.550.10">
    <property type="entry name" value="Spore Coat Polysaccharide Biosynthesis Protein SpsA, Chain A"/>
    <property type="match status" value="1"/>
</dbReference>
<dbReference type="HOGENOM" id="CLU_029499_2_0_9"/>
<dbReference type="SUPFAM" id="SSF53448">
    <property type="entry name" value="Nucleotide-diphospho-sugar transferases"/>
    <property type="match status" value="1"/>
</dbReference>
<dbReference type="PATRIC" id="fig|1235802.3.peg.3077"/>
<dbReference type="Pfam" id="PF00483">
    <property type="entry name" value="NTP_transferase"/>
    <property type="match status" value="1"/>
</dbReference>
<keyword evidence="3" id="KW-1185">Reference proteome</keyword>
<name>N2A727_9FIRM</name>
<protein>
    <recommendedName>
        <fullName evidence="1">Nucleotidyl transferase domain-containing protein</fullName>
    </recommendedName>
</protein>
<dbReference type="InterPro" id="IPR050486">
    <property type="entry name" value="Mannose-1P_guanyltransferase"/>
</dbReference>
<comment type="caution">
    <text evidence="2">The sequence shown here is derived from an EMBL/GenBank/DDBJ whole genome shotgun (WGS) entry which is preliminary data.</text>
</comment>
<proteinExistence type="predicted"/>
<dbReference type="InterPro" id="IPR029044">
    <property type="entry name" value="Nucleotide-diphossugar_trans"/>
</dbReference>
<organism evidence="2 3">
    <name type="scientific">Eubacterium plexicaudatum ASF492</name>
    <dbReference type="NCBI Taxonomy" id="1235802"/>
    <lineage>
        <taxon>Bacteria</taxon>
        <taxon>Bacillati</taxon>
        <taxon>Bacillota</taxon>
        <taxon>Clostridia</taxon>
        <taxon>Eubacteriales</taxon>
        <taxon>Eubacteriaceae</taxon>
        <taxon>Eubacterium</taxon>
    </lineage>
</organism>
<dbReference type="Proteomes" id="UP000012589">
    <property type="component" value="Unassembled WGS sequence"/>
</dbReference>
<dbReference type="InterPro" id="IPR005835">
    <property type="entry name" value="NTP_transferase_dom"/>
</dbReference>
<dbReference type="STRING" id="1235802.C823_02911"/>
<dbReference type="AlphaFoldDB" id="N2A727"/>
<dbReference type="OrthoDB" id="9803871at2"/>
<accession>N2A727</accession>
<reference evidence="2 3" key="1">
    <citation type="journal article" date="2014" name="Genome Announc.">
        <title>Draft genome sequences of the altered schaedler flora, a defined bacterial community from gnotobiotic mice.</title>
        <authorList>
            <person name="Wannemuehler M.J."/>
            <person name="Overstreet A.M."/>
            <person name="Ward D.V."/>
            <person name="Phillips G.J."/>
        </authorList>
    </citation>
    <scope>NUCLEOTIDE SEQUENCE [LARGE SCALE GENOMIC DNA]</scope>
    <source>
        <strain evidence="2 3">ASF492</strain>
    </source>
</reference>
<sequence>MCKDEKCAVILAGGKGTRLRPYTIAMPKPLVPVGDYPIMEIIIRQLVKYGFKRIIITVNHQAELIQSYFGDGKKWGIHIEYSLETKPLGTMGPLRQIKDLPEHFLVMNGDILTDLNFAKFFEEHVKSGYIFTISSYGRKHKVDYGILHTDEKNTLCGFEEKPELDYIVSMGIYAASGEIVGYIPPDSYYGFDHLMKQMIDMKKEVAVRRFYGYWLDIGRPKDYQKASECFEEEMERFLL</sequence>
<gene>
    <name evidence="2" type="ORF">C823_02911</name>
</gene>
<evidence type="ECO:0000313" key="2">
    <source>
        <dbReference type="EMBL" id="EMZ25162.1"/>
    </source>
</evidence>
<feature type="domain" description="Nucleotidyl transferase" evidence="1">
    <location>
        <begin position="8"/>
        <end position="230"/>
    </location>
</feature>
<evidence type="ECO:0000313" key="3">
    <source>
        <dbReference type="Proteomes" id="UP000012589"/>
    </source>
</evidence>
<dbReference type="EMBL" id="AQFT01000090">
    <property type="protein sequence ID" value="EMZ25162.1"/>
    <property type="molecule type" value="Genomic_DNA"/>
</dbReference>
<evidence type="ECO:0000259" key="1">
    <source>
        <dbReference type="Pfam" id="PF00483"/>
    </source>
</evidence>